<sequence length="642" mass="72761">MRLSSSSFGRGSSRRSNCSRAFEQLEDSEDDSGEHGIGGAMLPIFLNDLRRNDDQDTVEVTLELEEDSIVVCSVTPTTTAATGEVEPEGFLARSLSVTSRIRRKFPWLKSQTSSRTSMSDTEERNTISARDARKIRAGLQRTKSSAQQALKGLRFISKSTAKGASHADELCRNVEARFDSLAKDGLLAREDFGMGKESKEFAVGIFDALARRKRQNVGRITKEELRDFWLQISDQSFDARLQIFFDMADSNEDGRITREEVQELIMLSASANKLSKLKEQAEEYASLIMEELDPENLGYIELWQLETLLLQRDNYLNNSRPLSIASVGWSQNLSSLTPKNVMRRVSGSVQCLILENWRRGWILLLWLIAMAGLFIWKFIQYRNRAAFHVVGYCLPVAKGAAETLKLNMALVLVPVCRNTLTWLRSTRARSFVPFDDNINFHKVIACAIVIGVFVHAGTHLACDFPRLINSSPEEFALISSDFGNKKPTYKDLLRGVEGVTGIAMVVLMAVSFTLATPQFRKNVVRLPAPFNRLTGFNAFWYSHHLLGLVYILVLVHGTFLFFSHRWYQKTTWMYVSVPLLLYVAERSVRTCRSEHYSVKILKVRTHFARPNWKEVFTKIASKYPYATVEGGTGFIPLRKKLP</sequence>
<organism evidence="10 11">
    <name type="scientific">Carpinus fangiana</name>
    <dbReference type="NCBI Taxonomy" id="176857"/>
    <lineage>
        <taxon>Eukaryota</taxon>
        <taxon>Viridiplantae</taxon>
        <taxon>Streptophyta</taxon>
        <taxon>Embryophyta</taxon>
        <taxon>Tracheophyta</taxon>
        <taxon>Spermatophyta</taxon>
        <taxon>Magnoliopsida</taxon>
        <taxon>eudicotyledons</taxon>
        <taxon>Gunneridae</taxon>
        <taxon>Pentapetalae</taxon>
        <taxon>rosids</taxon>
        <taxon>fabids</taxon>
        <taxon>Fagales</taxon>
        <taxon>Betulaceae</taxon>
        <taxon>Carpinus</taxon>
    </lineage>
</organism>
<dbReference type="Proteomes" id="UP000327013">
    <property type="component" value="Chromosome 1"/>
</dbReference>
<gene>
    <name evidence="10" type="ORF">FH972_002947</name>
</gene>
<dbReference type="GO" id="GO:0016174">
    <property type="term" value="F:NAD(P)H oxidase H2O2-forming activity"/>
    <property type="evidence" value="ECO:0007669"/>
    <property type="project" value="TreeGrafter"/>
</dbReference>
<dbReference type="EMBL" id="CM017321">
    <property type="protein sequence ID" value="KAE7998400.1"/>
    <property type="molecule type" value="Genomic_DNA"/>
</dbReference>
<dbReference type="CDD" id="cd00051">
    <property type="entry name" value="EFh"/>
    <property type="match status" value="1"/>
</dbReference>
<dbReference type="GO" id="GO:0004601">
    <property type="term" value="F:peroxidase activity"/>
    <property type="evidence" value="ECO:0007669"/>
    <property type="project" value="InterPro"/>
</dbReference>
<dbReference type="InterPro" id="IPR011992">
    <property type="entry name" value="EF-hand-dom_pair"/>
</dbReference>
<evidence type="ECO:0000256" key="1">
    <source>
        <dbReference type="ARBA" id="ARBA00004141"/>
    </source>
</evidence>
<keyword evidence="11" id="KW-1185">Reference proteome</keyword>
<dbReference type="PROSITE" id="PS00018">
    <property type="entry name" value="EF_HAND_1"/>
    <property type="match status" value="1"/>
</dbReference>
<dbReference type="Pfam" id="PF01794">
    <property type="entry name" value="Ferric_reduct"/>
    <property type="match status" value="1"/>
</dbReference>
<dbReference type="Pfam" id="PF08414">
    <property type="entry name" value="NADPH_Ox"/>
    <property type="match status" value="1"/>
</dbReference>
<feature type="transmembrane region" description="Helical" evidence="8">
    <location>
        <begin position="495"/>
        <end position="519"/>
    </location>
</feature>
<feature type="transmembrane region" description="Helical" evidence="8">
    <location>
        <begin position="539"/>
        <end position="562"/>
    </location>
</feature>
<dbReference type="PANTHER" id="PTHR11972">
    <property type="entry name" value="NADPH OXIDASE"/>
    <property type="match status" value="1"/>
</dbReference>
<evidence type="ECO:0000256" key="2">
    <source>
        <dbReference type="ARBA" id="ARBA00022692"/>
    </source>
</evidence>
<reference evidence="10 11" key="1">
    <citation type="submission" date="2019-06" db="EMBL/GenBank/DDBJ databases">
        <title>A chromosomal-level reference genome of Carpinus fangiana (Coryloideae, Betulaceae).</title>
        <authorList>
            <person name="Yang X."/>
            <person name="Wang Z."/>
            <person name="Zhang L."/>
            <person name="Hao G."/>
            <person name="Liu J."/>
            <person name="Yang Y."/>
        </authorList>
    </citation>
    <scope>NUCLEOTIDE SEQUENCE [LARGE SCALE GENOMIC DNA]</scope>
    <source>
        <strain evidence="10">Cfa_2016G</strain>
        <tissue evidence="10">Leaf</tissue>
    </source>
</reference>
<proteinExistence type="predicted"/>
<evidence type="ECO:0000256" key="6">
    <source>
        <dbReference type="ARBA" id="ARBA00023136"/>
    </source>
</evidence>
<evidence type="ECO:0000256" key="4">
    <source>
        <dbReference type="ARBA" id="ARBA00022989"/>
    </source>
</evidence>
<keyword evidence="2 8" id="KW-0812">Transmembrane</keyword>
<dbReference type="GO" id="GO:0005509">
    <property type="term" value="F:calcium ion binding"/>
    <property type="evidence" value="ECO:0007669"/>
    <property type="project" value="InterPro"/>
</dbReference>
<accession>A0A5N6QJW1</accession>
<evidence type="ECO:0000313" key="11">
    <source>
        <dbReference type="Proteomes" id="UP000327013"/>
    </source>
</evidence>
<feature type="compositionally biased region" description="Low complexity" evidence="7">
    <location>
        <begin position="1"/>
        <end position="20"/>
    </location>
</feature>
<dbReference type="SUPFAM" id="SSF47473">
    <property type="entry name" value="EF-hand"/>
    <property type="match status" value="1"/>
</dbReference>
<keyword evidence="5" id="KW-0560">Oxidoreductase</keyword>
<dbReference type="PANTHER" id="PTHR11972:SF44">
    <property type="entry name" value="RESPIRATORY BURST OXIDASE HOMOLOG PROTEIN E"/>
    <property type="match status" value="1"/>
</dbReference>
<protein>
    <recommendedName>
        <fullName evidence="9">EF-hand domain-containing protein</fullName>
    </recommendedName>
</protein>
<evidence type="ECO:0000313" key="10">
    <source>
        <dbReference type="EMBL" id="KAE7998400.1"/>
    </source>
</evidence>
<keyword evidence="6 8" id="KW-0472">Membrane</keyword>
<feature type="transmembrane region" description="Helical" evidence="8">
    <location>
        <begin position="360"/>
        <end position="379"/>
    </location>
</feature>
<dbReference type="PROSITE" id="PS50222">
    <property type="entry name" value="EF_HAND_2"/>
    <property type="match status" value="1"/>
</dbReference>
<dbReference type="InterPro" id="IPR018247">
    <property type="entry name" value="EF_Hand_1_Ca_BS"/>
</dbReference>
<dbReference type="OrthoDB" id="167398at2759"/>
<dbReference type="Pfam" id="PF13202">
    <property type="entry name" value="EF-hand_5"/>
    <property type="match status" value="1"/>
</dbReference>
<evidence type="ECO:0000256" key="8">
    <source>
        <dbReference type="SAM" id="Phobius"/>
    </source>
</evidence>
<evidence type="ECO:0000259" key="9">
    <source>
        <dbReference type="PROSITE" id="PS50222"/>
    </source>
</evidence>
<feature type="region of interest" description="Disordered" evidence="7">
    <location>
        <begin position="1"/>
        <end position="36"/>
    </location>
</feature>
<dbReference type="InterPro" id="IPR002048">
    <property type="entry name" value="EF_hand_dom"/>
</dbReference>
<name>A0A5N6QJW1_9ROSI</name>
<evidence type="ECO:0000256" key="3">
    <source>
        <dbReference type="ARBA" id="ARBA00022837"/>
    </source>
</evidence>
<dbReference type="GO" id="GO:0005886">
    <property type="term" value="C:plasma membrane"/>
    <property type="evidence" value="ECO:0007669"/>
    <property type="project" value="TreeGrafter"/>
</dbReference>
<comment type="subcellular location">
    <subcellularLocation>
        <location evidence="1">Membrane</location>
        <topology evidence="1">Multi-pass membrane protein</topology>
    </subcellularLocation>
</comment>
<dbReference type="InterPro" id="IPR050369">
    <property type="entry name" value="RBOH/FRE"/>
</dbReference>
<evidence type="ECO:0000256" key="7">
    <source>
        <dbReference type="SAM" id="MobiDB-lite"/>
    </source>
</evidence>
<keyword evidence="3" id="KW-0106">Calcium</keyword>
<dbReference type="Gene3D" id="1.10.238.10">
    <property type="entry name" value="EF-hand"/>
    <property type="match status" value="1"/>
</dbReference>
<keyword evidence="4 8" id="KW-1133">Transmembrane helix</keyword>
<dbReference type="AlphaFoldDB" id="A0A5N6QJW1"/>
<evidence type="ECO:0000256" key="5">
    <source>
        <dbReference type="ARBA" id="ARBA00023002"/>
    </source>
</evidence>
<feature type="domain" description="EF-hand" evidence="9">
    <location>
        <begin position="236"/>
        <end position="271"/>
    </location>
</feature>
<dbReference type="InterPro" id="IPR013623">
    <property type="entry name" value="NADPH_Ox"/>
</dbReference>
<dbReference type="InterPro" id="IPR013130">
    <property type="entry name" value="Fe3_Rdtase_TM_dom"/>
</dbReference>